<name>A0ACB8DFB0_DERSI</name>
<organism evidence="1 2">
    <name type="scientific">Dermacentor silvarum</name>
    <name type="common">Tick</name>
    <dbReference type="NCBI Taxonomy" id="543639"/>
    <lineage>
        <taxon>Eukaryota</taxon>
        <taxon>Metazoa</taxon>
        <taxon>Ecdysozoa</taxon>
        <taxon>Arthropoda</taxon>
        <taxon>Chelicerata</taxon>
        <taxon>Arachnida</taxon>
        <taxon>Acari</taxon>
        <taxon>Parasitiformes</taxon>
        <taxon>Ixodida</taxon>
        <taxon>Ixodoidea</taxon>
        <taxon>Ixodidae</taxon>
        <taxon>Rhipicephalinae</taxon>
        <taxon>Dermacentor</taxon>
    </lineage>
</organism>
<accession>A0ACB8DFB0</accession>
<sequence>MSLLSTVSSQPQHLRRCTFVRRLSVLDARLYDERAQCSVLQWWPTPLKNLASTSPSSRVSMSLYPRLALVTGGAGGIGKATCHALAAQGASVIVADLKLDAAKLVASELPGAGTHRGVLLDVSDTNSVDRLFADIKDTESLPVSIVVNCAGIAKSSPLVDTTDENFVRTLQVNLKGTFLVTRAAARAMIATGVTEGVIVNIASIVGRIGCSGMAAYSASKGGVVALTKTVAQEMAPHGIRCNVVLPSLTKTPMADSLPEKTQKTCIALTPLQRAAEPEEVAEAILFLCSPNSSFVTGVTLEVTGGLIM</sequence>
<proteinExistence type="predicted"/>
<keyword evidence="2" id="KW-1185">Reference proteome</keyword>
<reference evidence="1" key="1">
    <citation type="submission" date="2020-05" db="EMBL/GenBank/DDBJ databases">
        <title>Large-scale comparative analyses of tick genomes elucidate their genetic diversity and vector capacities.</title>
        <authorList>
            <person name="Jia N."/>
            <person name="Wang J."/>
            <person name="Shi W."/>
            <person name="Du L."/>
            <person name="Sun Y."/>
            <person name="Zhan W."/>
            <person name="Jiang J."/>
            <person name="Wang Q."/>
            <person name="Zhang B."/>
            <person name="Ji P."/>
            <person name="Sakyi L.B."/>
            <person name="Cui X."/>
            <person name="Yuan T."/>
            <person name="Jiang B."/>
            <person name="Yang W."/>
            <person name="Lam T.T.-Y."/>
            <person name="Chang Q."/>
            <person name="Ding S."/>
            <person name="Wang X."/>
            <person name="Zhu J."/>
            <person name="Ruan X."/>
            <person name="Zhao L."/>
            <person name="Wei J."/>
            <person name="Que T."/>
            <person name="Du C."/>
            <person name="Cheng J."/>
            <person name="Dai P."/>
            <person name="Han X."/>
            <person name="Huang E."/>
            <person name="Gao Y."/>
            <person name="Liu J."/>
            <person name="Shao H."/>
            <person name="Ye R."/>
            <person name="Li L."/>
            <person name="Wei W."/>
            <person name="Wang X."/>
            <person name="Wang C."/>
            <person name="Yang T."/>
            <person name="Huo Q."/>
            <person name="Li W."/>
            <person name="Guo W."/>
            <person name="Chen H."/>
            <person name="Zhou L."/>
            <person name="Ni X."/>
            <person name="Tian J."/>
            <person name="Zhou Y."/>
            <person name="Sheng Y."/>
            <person name="Liu T."/>
            <person name="Pan Y."/>
            <person name="Xia L."/>
            <person name="Li J."/>
            <person name="Zhao F."/>
            <person name="Cao W."/>
        </authorList>
    </citation>
    <scope>NUCLEOTIDE SEQUENCE</scope>
    <source>
        <strain evidence="1">Dsil-2018</strain>
    </source>
</reference>
<dbReference type="Proteomes" id="UP000821865">
    <property type="component" value="Chromosome 2"/>
</dbReference>
<evidence type="ECO:0000313" key="2">
    <source>
        <dbReference type="Proteomes" id="UP000821865"/>
    </source>
</evidence>
<dbReference type="EMBL" id="CM023471">
    <property type="protein sequence ID" value="KAH7966663.1"/>
    <property type="molecule type" value="Genomic_DNA"/>
</dbReference>
<gene>
    <name evidence="1" type="ORF">HPB49_018462</name>
</gene>
<protein>
    <submittedName>
        <fullName evidence="1">Uncharacterized protein</fullName>
    </submittedName>
</protein>
<evidence type="ECO:0000313" key="1">
    <source>
        <dbReference type="EMBL" id="KAH7966663.1"/>
    </source>
</evidence>
<comment type="caution">
    <text evidence="1">The sequence shown here is derived from an EMBL/GenBank/DDBJ whole genome shotgun (WGS) entry which is preliminary data.</text>
</comment>